<evidence type="ECO:0000256" key="6">
    <source>
        <dbReference type="SAM" id="Phobius"/>
    </source>
</evidence>
<keyword evidence="8" id="KW-1185">Reference proteome</keyword>
<dbReference type="Gene3D" id="1.20.1740.10">
    <property type="entry name" value="Amino acid/polyamine transporter I"/>
    <property type="match status" value="1"/>
</dbReference>
<evidence type="ECO:0000256" key="4">
    <source>
        <dbReference type="ARBA" id="ARBA00022989"/>
    </source>
</evidence>
<evidence type="ECO:0000256" key="1">
    <source>
        <dbReference type="ARBA" id="ARBA00004651"/>
    </source>
</evidence>
<dbReference type="NCBIfam" id="NF007938">
    <property type="entry name" value="PRK10655.1"/>
    <property type="match status" value="1"/>
</dbReference>
<dbReference type="PANTHER" id="PTHR42770">
    <property type="entry name" value="AMINO ACID TRANSPORTER-RELATED"/>
    <property type="match status" value="1"/>
</dbReference>
<comment type="caution">
    <text evidence="7">The sequence shown here is derived from an EMBL/GenBank/DDBJ whole genome shotgun (WGS) entry which is preliminary data.</text>
</comment>
<accession>A0A4R7AYU2</accession>
<evidence type="ECO:0000313" key="8">
    <source>
        <dbReference type="Proteomes" id="UP000295611"/>
    </source>
</evidence>
<dbReference type="EMBL" id="SNZP01000014">
    <property type="protein sequence ID" value="TDR73247.1"/>
    <property type="molecule type" value="Genomic_DNA"/>
</dbReference>
<feature type="transmembrane region" description="Helical" evidence="6">
    <location>
        <begin position="120"/>
        <end position="139"/>
    </location>
</feature>
<keyword evidence="4 6" id="KW-1133">Transmembrane helix</keyword>
<dbReference type="GO" id="GO:0005886">
    <property type="term" value="C:plasma membrane"/>
    <property type="evidence" value="ECO:0007669"/>
    <property type="project" value="UniProtKB-SubCell"/>
</dbReference>
<keyword evidence="2" id="KW-1003">Cell membrane</keyword>
<evidence type="ECO:0000256" key="2">
    <source>
        <dbReference type="ARBA" id="ARBA00022475"/>
    </source>
</evidence>
<dbReference type="GO" id="GO:0022857">
    <property type="term" value="F:transmembrane transporter activity"/>
    <property type="evidence" value="ECO:0007669"/>
    <property type="project" value="InterPro"/>
</dbReference>
<evidence type="ECO:0000313" key="7">
    <source>
        <dbReference type="EMBL" id="TDR73247.1"/>
    </source>
</evidence>
<feature type="transmembrane region" description="Helical" evidence="6">
    <location>
        <begin position="228"/>
        <end position="249"/>
    </location>
</feature>
<feature type="transmembrane region" description="Helical" evidence="6">
    <location>
        <begin position="89"/>
        <end position="114"/>
    </location>
</feature>
<dbReference type="AlphaFoldDB" id="A0A4R7AYU2"/>
<feature type="transmembrane region" description="Helical" evidence="6">
    <location>
        <begin position="410"/>
        <end position="430"/>
    </location>
</feature>
<organism evidence="7 8">
    <name type="scientific">Paludibacterium purpuratum</name>
    <dbReference type="NCBI Taxonomy" id="1144873"/>
    <lineage>
        <taxon>Bacteria</taxon>
        <taxon>Pseudomonadati</taxon>
        <taxon>Pseudomonadota</taxon>
        <taxon>Betaproteobacteria</taxon>
        <taxon>Neisseriales</taxon>
        <taxon>Chromobacteriaceae</taxon>
        <taxon>Paludibacterium</taxon>
    </lineage>
</organism>
<feature type="transmembrane region" description="Helical" evidence="6">
    <location>
        <begin position="151"/>
        <end position="171"/>
    </location>
</feature>
<sequence>MSSTSHKMGLSSLTVFVALNMMGSGIFLLPSSLAKVGSISILGWIISTLGSIALAVSFSKLSFLCPKEGGMYAYARDGVGEYAAFTETWCYWLSLWVGNVAIAIAGIGYMSYFVPELAKPMPGAIAAIIAIWFFTFLNYPGAGFIGRIQKFTSLGMLIPVGGMAVLGWFFFHPDYITGSWIVDKKQSGWDAVMAASSLTLWAFLGLESACVVTGVVENPKKNVPIATMLGTLFAAVVYILSTFAIMGVVPAKELATSAAPFSTAAQYMFGNWAGSFVSFCAVVACLGSLNGWVLTTGQVSKAAADDGMFPKIFAETNKFGTPFKGMIITGVLMTFMGYMTVSPDLASQFQIITLLCVFTNVVPYILSVAGIYKIMKDTNVSASDFTKYGLIALLAIVYCFYVLAGSGKDIVFYGSLTMLLSIPMYGWIAYSVEQKRKAQAAAAATEANA</sequence>
<feature type="transmembrane region" description="Helical" evidence="6">
    <location>
        <begin position="191"/>
        <end position="216"/>
    </location>
</feature>
<keyword evidence="3 6" id="KW-0812">Transmembrane</keyword>
<dbReference type="Proteomes" id="UP000295611">
    <property type="component" value="Unassembled WGS sequence"/>
</dbReference>
<comment type="subcellular location">
    <subcellularLocation>
        <location evidence="1">Cell membrane</location>
        <topology evidence="1">Multi-pass membrane protein</topology>
    </subcellularLocation>
</comment>
<keyword evidence="5 6" id="KW-0472">Membrane</keyword>
<evidence type="ECO:0000256" key="5">
    <source>
        <dbReference type="ARBA" id="ARBA00023136"/>
    </source>
</evidence>
<protein>
    <submittedName>
        <fullName evidence="7">Arginine:agmatine antiporter (APA family)</fullName>
    </submittedName>
</protein>
<dbReference type="Pfam" id="PF13520">
    <property type="entry name" value="AA_permease_2"/>
    <property type="match status" value="1"/>
</dbReference>
<evidence type="ECO:0000256" key="3">
    <source>
        <dbReference type="ARBA" id="ARBA00022692"/>
    </source>
</evidence>
<dbReference type="InterPro" id="IPR050367">
    <property type="entry name" value="APC_superfamily"/>
</dbReference>
<dbReference type="RefSeq" id="WP_166642301.1">
    <property type="nucleotide sequence ID" value="NZ_SNZP01000014.1"/>
</dbReference>
<dbReference type="InterPro" id="IPR002293">
    <property type="entry name" value="AA/rel_permease1"/>
</dbReference>
<dbReference type="PIRSF" id="PIRSF006060">
    <property type="entry name" value="AA_transporter"/>
    <property type="match status" value="1"/>
</dbReference>
<feature type="transmembrane region" description="Helical" evidence="6">
    <location>
        <begin position="351"/>
        <end position="373"/>
    </location>
</feature>
<name>A0A4R7AYU2_9NEIS</name>
<feature type="transmembrane region" description="Helical" evidence="6">
    <location>
        <begin position="321"/>
        <end position="339"/>
    </location>
</feature>
<feature type="transmembrane region" description="Helical" evidence="6">
    <location>
        <begin position="385"/>
        <end position="404"/>
    </location>
</feature>
<reference evidence="7 8" key="1">
    <citation type="submission" date="2019-03" db="EMBL/GenBank/DDBJ databases">
        <title>Genomic Encyclopedia of Type Strains, Phase III (KMG-III): the genomes of soil and plant-associated and newly described type strains.</title>
        <authorList>
            <person name="Whitman W."/>
        </authorList>
    </citation>
    <scope>NUCLEOTIDE SEQUENCE [LARGE SCALE GENOMIC DNA]</scope>
    <source>
        <strain evidence="7 8">CECT 8976</strain>
    </source>
</reference>
<dbReference type="PANTHER" id="PTHR42770:SF6">
    <property type="entry name" value="PUTRESCINE TRANSPORTER POTE"/>
    <property type="match status" value="1"/>
</dbReference>
<gene>
    <name evidence="7" type="ORF">DFP86_1148</name>
</gene>
<feature type="transmembrane region" description="Helical" evidence="6">
    <location>
        <begin position="12"/>
        <end position="33"/>
    </location>
</feature>
<feature type="transmembrane region" description="Helical" evidence="6">
    <location>
        <begin position="39"/>
        <end position="58"/>
    </location>
</feature>
<feature type="transmembrane region" description="Helical" evidence="6">
    <location>
        <begin position="269"/>
        <end position="293"/>
    </location>
</feature>
<proteinExistence type="predicted"/>